<dbReference type="EMBL" id="HE965806">
    <property type="protein sequence ID" value="CCJ53973.1"/>
    <property type="molecule type" value="Genomic_DNA"/>
</dbReference>
<evidence type="ECO:0000313" key="3">
    <source>
        <dbReference type="EMBL" id="CCJ53973.1"/>
    </source>
</evidence>
<reference evidence="3 4" key="1">
    <citation type="journal article" date="2012" name="BMC Genomics">
        <title>Comparative genomics of the classical Bordetella subspecies: the evolution and exchange of virulence-associated diversity amongst closely related pathogens.</title>
        <authorList>
            <person name="Park J."/>
            <person name="Zhang Y."/>
            <person name="Buboltz A.M."/>
            <person name="Zhang X."/>
            <person name="Schuster S.C."/>
            <person name="Ahuja U."/>
            <person name="Liu M."/>
            <person name="Miller J.F."/>
            <person name="Sebaihia M."/>
            <person name="Bentley S.D."/>
            <person name="Parkhill J."/>
            <person name="Harvill E.T."/>
        </authorList>
    </citation>
    <scope>NUCLEOTIDE SEQUENCE [LARGE SCALE GENOMIC DNA]</scope>
    <source>
        <strain evidence="3 4">253</strain>
    </source>
</reference>
<feature type="compositionally biased region" description="Basic and acidic residues" evidence="1">
    <location>
        <begin position="74"/>
        <end position="84"/>
    </location>
</feature>
<name>A0A0C6P3D5_BORBO</name>
<evidence type="ECO:0000259" key="2">
    <source>
        <dbReference type="SMART" id="SM00834"/>
    </source>
</evidence>
<dbReference type="SMART" id="SM00834">
    <property type="entry name" value="CxxC_CXXC_SSSS"/>
    <property type="match status" value="1"/>
</dbReference>
<proteinExistence type="predicted"/>
<dbReference type="HOGENOM" id="CLU_136025_2_0_4"/>
<gene>
    <name evidence="3" type="ORF">BN112_2056</name>
</gene>
<evidence type="ECO:0000313" key="4">
    <source>
        <dbReference type="Proteomes" id="UP000007564"/>
    </source>
</evidence>
<dbReference type="KEGG" id="bbh:BN112_2056"/>
<dbReference type="InterPro" id="IPR013429">
    <property type="entry name" value="Regulatory_FmdB_Zinc_ribbon"/>
</dbReference>
<sequence length="112" mass="11872">MPLYDYACPQCGPFRAWRALREAGGPLACPQCGERAPKAVTAPFLADMNPAVRQAHARNEKSAHEPTVASRPAPGHDHGHDHGHGHGHAPVPAGLGPGPWVVSPHRSMVGHH</sequence>
<accession>A0A0C6P3D5</accession>
<dbReference type="RefSeq" id="WP_015064293.1">
    <property type="nucleotide sequence ID" value="NC_019382.1"/>
</dbReference>
<evidence type="ECO:0000256" key="1">
    <source>
        <dbReference type="SAM" id="MobiDB-lite"/>
    </source>
</evidence>
<feature type="region of interest" description="Disordered" evidence="1">
    <location>
        <begin position="53"/>
        <end position="112"/>
    </location>
</feature>
<feature type="domain" description="Putative regulatory protein FmdB zinc ribbon" evidence="2">
    <location>
        <begin position="1"/>
        <end position="41"/>
    </location>
</feature>
<dbReference type="Proteomes" id="UP000007564">
    <property type="component" value="Chromosome"/>
</dbReference>
<dbReference type="OrthoDB" id="9813321at2"/>
<organism evidence="3 4">
    <name type="scientific">Bordetella bronchiseptica 253</name>
    <dbReference type="NCBI Taxonomy" id="568707"/>
    <lineage>
        <taxon>Bacteria</taxon>
        <taxon>Pseudomonadati</taxon>
        <taxon>Pseudomonadota</taxon>
        <taxon>Betaproteobacteria</taxon>
        <taxon>Burkholderiales</taxon>
        <taxon>Alcaligenaceae</taxon>
        <taxon>Bordetella</taxon>
    </lineage>
</organism>
<dbReference type="Pfam" id="PF09723">
    <property type="entry name" value="Zn_ribbon_8"/>
    <property type="match status" value="1"/>
</dbReference>
<protein>
    <recommendedName>
        <fullName evidence="2">Putative regulatory protein FmdB zinc ribbon domain-containing protein</fullName>
    </recommendedName>
</protein>
<dbReference type="AlphaFoldDB" id="A0A0C6P3D5"/>
<dbReference type="NCBIfam" id="TIGR02605">
    <property type="entry name" value="CxxC_CxxC_SSSS"/>
    <property type="match status" value="1"/>
</dbReference>